<keyword evidence="2" id="KW-0732">Signal</keyword>
<organism evidence="4 5">
    <name type="scientific">Roseateles flavus</name>
    <dbReference type="NCBI Taxonomy" id="3149041"/>
    <lineage>
        <taxon>Bacteria</taxon>
        <taxon>Pseudomonadati</taxon>
        <taxon>Pseudomonadota</taxon>
        <taxon>Betaproteobacteria</taxon>
        <taxon>Burkholderiales</taxon>
        <taxon>Sphaerotilaceae</taxon>
        <taxon>Roseateles</taxon>
    </lineage>
</organism>
<evidence type="ECO:0000259" key="3">
    <source>
        <dbReference type="Pfam" id="PF00656"/>
    </source>
</evidence>
<dbReference type="Pfam" id="PF00656">
    <property type="entry name" value="Peptidase_C14"/>
    <property type="match status" value="1"/>
</dbReference>
<feature type="domain" description="Peptidase C14 caspase" evidence="3">
    <location>
        <begin position="132"/>
        <end position="404"/>
    </location>
</feature>
<evidence type="ECO:0000313" key="4">
    <source>
        <dbReference type="EMBL" id="MEO3713033.1"/>
    </source>
</evidence>
<gene>
    <name evidence="4" type="ORF">ABDJ40_09685</name>
</gene>
<proteinExistence type="predicted"/>
<dbReference type="Proteomes" id="UP001462640">
    <property type="component" value="Unassembled WGS sequence"/>
</dbReference>
<sequence length="411" mass="45267">MRRRALLALTSLPLLPLAGCVSPQQVRGYERAYLAHQLSEPQLAQLQARLRAEGLAEARVARDAVGRAQLQGRYASEEQVETAFVLAQALLGPAAVSPFYPEDITERRWEREAALALQAHAQARQRQAPPSRRRALLIGINQFLDDRHLRPLQGEDDARRVQQYLARAGYETTALLGPEATRNAIESAIAALGRALGSDDELFIYVSSHGALPLPGPAGGDDRRMSIVAYDSGDALGPRSRDAAEYLLRLQRSSVRDSLLQDLAQRPSRQTRALIDTCYSGEMLQSLRLEPLPAGLAEQREGIALQPWAATARAQRSRYTLLTATSPGELALGPPPREGSFESPLRSGRRLRGSFFTQLLFECLEQRQGLLQEAFADAERLTAQLARQVSAGRLTQTPRLLSTMARGQDRL</sequence>
<evidence type="ECO:0000313" key="5">
    <source>
        <dbReference type="Proteomes" id="UP001462640"/>
    </source>
</evidence>
<accession>A0ABV0GDA5</accession>
<feature type="chain" id="PRO_5045806691" evidence="2">
    <location>
        <begin position="19"/>
        <end position="411"/>
    </location>
</feature>
<evidence type="ECO:0000256" key="1">
    <source>
        <dbReference type="SAM" id="MobiDB-lite"/>
    </source>
</evidence>
<dbReference type="RefSeq" id="WP_347609098.1">
    <property type="nucleotide sequence ID" value="NZ_JBDPZC010000003.1"/>
</dbReference>
<protein>
    <submittedName>
        <fullName evidence="4">Caspase family protein</fullName>
    </submittedName>
</protein>
<keyword evidence="5" id="KW-1185">Reference proteome</keyword>
<dbReference type="SUPFAM" id="SSF52129">
    <property type="entry name" value="Caspase-like"/>
    <property type="match status" value="1"/>
</dbReference>
<reference evidence="4 5" key="1">
    <citation type="submission" date="2024-05" db="EMBL/GenBank/DDBJ databases">
        <title>Roseateles sp. 2.12 16S ribosomal RNA gene Genome sequencing and assembly.</title>
        <authorList>
            <person name="Woo H."/>
        </authorList>
    </citation>
    <scope>NUCLEOTIDE SEQUENCE [LARGE SCALE GENOMIC DNA]</scope>
    <source>
        <strain evidence="4 5">2.12</strain>
    </source>
</reference>
<comment type="caution">
    <text evidence="4">The sequence shown here is derived from an EMBL/GenBank/DDBJ whole genome shotgun (WGS) entry which is preliminary data.</text>
</comment>
<dbReference type="EMBL" id="JBDPZC010000003">
    <property type="protein sequence ID" value="MEO3713033.1"/>
    <property type="molecule type" value="Genomic_DNA"/>
</dbReference>
<evidence type="ECO:0000256" key="2">
    <source>
        <dbReference type="SAM" id="SignalP"/>
    </source>
</evidence>
<dbReference type="InterPro" id="IPR011600">
    <property type="entry name" value="Pept_C14_caspase"/>
</dbReference>
<feature type="signal peptide" evidence="2">
    <location>
        <begin position="1"/>
        <end position="18"/>
    </location>
</feature>
<dbReference type="Gene3D" id="3.40.50.1460">
    <property type="match status" value="1"/>
</dbReference>
<feature type="region of interest" description="Disordered" evidence="1">
    <location>
        <begin position="326"/>
        <end position="346"/>
    </location>
</feature>
<name>A0ABV0GDA5_9BURK</name>
<dbReference type="InterPro" id="IPR029030">
    <property type="entry name" value="Caspase-like_dom_sf"/>
</dbReference>